<name>A0A2T1C2I7_9CYAN</name>
<dbReference type="EMBL" id="PVWJ01000059">
    <property type="protein sequence ID" value="PSB02462.1"/>
    <property type="molecule type" value="Genomic_DNA"/>
</dbReference>
<keyword evidence="3" id="KW-1185">Reference proteome</keyword>
<dbReference type="SUPFAM" id="SSF56935">
    <property type="entry name" value="Porins"/>
    <property type="match status" value="1"/>
</dbReference>
<evidence type="ECO:0000313" key="3">
    <source>
        <dbReference type="Proteomes" id="UP000238762"/>
    </source>
</evidence>
<evidence type="ECO:0000256" key="1">
    <source>
        <dbReference type="SAM" id="SignalP"/>
    </source>
</evidence>
<sequence>MQRWISVCLGTLGCINIGAIAAAQTPTPNPTPSPESVVSPVTTINLKPGEALRVKLDRIPATTEGKLAVFVDNTDVTSQVQIIGNEIVYQSQILPLSTGEHQLTVYLVKSVDAWEAIATFPIKVTDANIPIPATTPPTEAITQANPLTITPRLAVNIKSQFSESRTLDAGISERPTFTDIAFTGGFSSQYQKDRTNLNSNFTLVGSSFQQEALRFSELQETAPQIDLSEYLFDLNFGNTQIVAGHMCYGNHPFLISSTCSRGLSAKIKLNDVVDISAAQISSTRIVGFDNFFGLAEEENNLTAATLGLQILQNPAGGVRLDTTWMDGSRLPISSFNVGEVVDAEESQGIGLRLIGADESGRLKADLGFVRSTFTTPSLNDPQLTEGLDIVEVEPVTRNAWYGEANYDLLKDIKLDDTRSLSLALNLRHERIEPQFGTLGTTVTADQLQTKYGLNAAIAGATIQVQHIRLSDNLANLPNILKTQTRNTSLSVNAPFQSIFLNNSPLLPTLTYNFQETQQAGSIINALEGGFDEFSEIPDQFNTSHQIGINWTTPQLTFSYQYTNAFQDNRQLGRENADFKNIGHQFSATWQPSSRFSLSLGYNLNSAKNFEQEVTRFTHSPTLGLSWEFIPSWTFACNYNRSDDTDSLDESFNRGENLDLLLTWQFKVQSLGREIPGSFFIRYGRQSTLNQNSLFDLNTNATIETVNGGLNFSF</sequence>
<organism evidence="2 3">
    <name type="scientific">Merismopedia glauca CCAP 1448/3</name>
    <dbReference type="NCBI Taxonomy" id="1296344"/>
    <lineage>
        <taxon>Bacteria</taxon>
        <taxon>Bacillati</taxon>
        <taxon>Cyanobacteriota</taxon>
        <taxon>Cyanophyceae</taxon>
        <taxon>Synechococcales</taxon>
        <taxon>Merismopediaceae</taxon>
        <taxon>Merismopedia</taxon>
    </lineage>
</organism>
<dbReference type="OrthoDB" id="568240at2"/>
<gene>
    <name evidence="2" type="ORF">C7B64_13015</name>
</gene>
<feature type="signal peptide" evidence="1">
    <location>
        <begin position="1"/>
        <end position="21"/>
    </location>
</feature>
<reference evidence="2 3" key="2">
    <citation type="submission" date="2018-03" db="EMBL/GenBank/DDBJ databases">
        <title>The ancient ancestry and fast evolution of plastids.</title>
        <authorList>
            <person name="Moore K.R."/>
            <person name="Magnabosco C."/>
            <person name="Momper L."/>
            <person name="Gold D.A."/>
            <person name="Bosak T."/>
            <person name="Fournier G.P."/>
        </authorList>
    </citation>
    <scope>NUCLEOTIDE SEQUENCE [LARGE SCALE GENOMIC DNA]</scope>
    <source>
        <strain evidence="2 3">CCAP 1448/3</strain>
    </source>
</reference>
<keyword evidence="1" id="KW-0732">Signal</keyword>
<comment type="caution">
    <text evidence="2">The sequence shown here is derived from an EMBL/GenBank/DDBJ whole genome shotgun (WGS) entry which is preliminary data.</text>
</comment>
<dbReference type="AlphaFoldDB" id="A0A2T1C2I7"/>
<proteinExistence type="predicted"/>
<evidence type="ECO:0000313" key="2">
    <source>
        <dbReference type="EMBL" id="PSB02462.1"/>
    </source>
</evidence>
<dbReference type="Proteomes" id="UP000238762">
    <property type="component" value="Unassembled WGS sequence"/>
</dbReference>
<accession>A0A2T1C2I7</accession>
<feature type="chain" id="PRO_5015399512" evidence="1">
    <location>
        <begin position="22"/>
        <end position="713"/>
    </location>
</feature>
<dbReference type="RefSeq" id="WP_106289091.1">
    <property type="nucleotide sequence ID" value="NZ_CAWNTC010000065.1"/>
</dbReference>
<reference evidence="2 3" key="1">
    <citation type="submission" date="2018-02" db="EMBL/GenBank/DDBJ databases">
        <authorList>
            <person name="Cohen D.B."/>
            <person name="Kent A.D."/>
        </authorList>
    </citation>
    <scope>NUCLEOTIDE SEQUENCE [LARGE SCALE GENOMIC DNA]</scope>
    <source>
        <strain evidence="2 3">CCAP 1448/3</strain>
    </source>
</reference>
<protein>
    <submittedName>
        <fullName evidence="2">Uncharacterized protein</fullName>
    </submittedName>
</protein>